<name>X6LYZ7_RETFI</name>
<evidence type="ECO:0000256" key="2">
    <source>
        <dbReference type="ARBA" id="ARBA00022490"/>
    </source>
</evidence>
<evidence type="ECO:0000256" key="11">
    <source>
        <dbReference type="SAM" id="Phobius"/>
    </source>
</evidence>
<evidence type="ECO:0000256" key="1">
    <source>
        <dbReference type="ARBA" id="ARBA00004430"/>
    </source>
</evidence>
<keyword evidence="2" id="KW-0963">Cytoplasm</keyword>
<dbReference type="Pfam" id="PF00400">
    <property type="entry name" value="WD40"/>
    <property type="match status" value="1"/>
</dbReference>
<keyword evidence="11" id="KW-0472">Membrane</keyword>
<feature type="transmembrane region" description="Helical" evidence="11">
    <location>
        <begin position="165"/>
        <end position="182"/>
    </location>
</feature>
<protein>
    <recommendedName>
        <fullName evidence="9">Cilia- and flagella-associated protein 43</fullName>
    </recommendedName>
</protein>
<accession>X6LYZ7</accession>
<evidence type="ECO:0000256" key="3">
    <source>
        <dbReference type="ARBA" id="ARBA00022574"/>
    </source>
</evidence>
<organism evidence="12 13">
    <name type="scientific">Reticulomyxa filosa</name>
    <dbReference type="NCBI Taxonomy" id="46433"/>
    <lineage>
        <taxon>Eukaryota</taxon>
        <taxon>Sar</taxon>
        <taxon>Rhizaria</taxon>
        <taxon>Retaria</taxon>
        <taxon>Foraminifera</taxon>
        <taxon>Monothalamids</taxon>
        <taxon>Reticulomyxidae</taxon>
        <taxon>Reticulomyxa</taxon>
    </lineage>
</organism>
<evidence type="ECO:0000256" key="6">
    <source>
        <dbReference type="ARBA" id="ARBA00023212"/>
    </source>
</evidence>
<keyword evidence="4" id="KW-0677">Repeat</keyword>
<keyword evidence="13" id="KW-1185">Reference proteome</keyword>
<comment type="caution">
    <text evidence="12">The sequence shown here is derived from an EMBL/GenBank/DDBJ whole genome shotgun (WGS) entry which is preliminary data.</text>
</comment>
<dbReference type="InterPro" id="IPR036322">
    <property type="entry name" value="WD40_repeat_dom_sf"/>
</dbReference>
<feature type="transmembrane region" description="Helical" evidence="11">
    <location>
        <begin position="92"/>
        <end position="113"/>
    </location>
</feature>
<gene>
    <name evidence="12" type="ORF">RFI_30804</name>
</gene>
<dbReference type="EMBL" id="ASPP01026989">
    <property type="protein sequence ID" value="ETO06586.1"/>
    <property type="molecule type" value="Genomic_DNA"/>
</dbReference>
<evidence type="ECO:0000256" key="10">
    <source>
        <dbReference type="SAM" id="Coils"/>
    </source>
</evidence>
<dbReference type="GO" id="GO:0005930">
    <property type="term" value="C:axoneme"/>
    <property type="evidence" value="ECO:0007669"/>
    <property type="project" value="UniProtKB-SubCell"/>
</dbReference>
<dbReference type="Gene3D" id="2.130.10.10">
    <property type="entry name" value="YVTN repeat-like/Quinoprotein amine dehydrogenase"/>
    <property type="match status" value="1"/>
</dbReference>
<comment type="similarity">
    <text evidence="8">Belongs to the CFAP43 family.</text>
</comment>
<keyword evidence="6" id="KW-0206">Cytoskeleton</keyword>
<feature type="coiled-coil region" evidence="10">
    <location>
        <begin position="884"/>
        <end position="911"/>
    </location>
</feature>
<dbReference type="InterPro" id="IPR001680">
    <property type="entry name" value="WD40_rpt"/>
</dbReference>
<evidence type="ECO:0000256" key="5">
    <source>
        <dbReference type="ARBA" id="ARBA00023054"/>
    </source>
</evidence>
<reference evidence="12 13" key="1">
    <citation type="journal article" date="2013" name="Curr. Biol.">
        <title>The Genome of the Foraminiferan Reticulomyxa filosa.</title>
        <authorList>
            <person name="Glockner G."/>
            <person name="Hulsmann N."/>
            <person name="Schleicher M."/>
            <person name="Noegel A.A."/>
            <person name="Eichinger L."/>
            <person name="Gallinger C."/>
            <person name="Pawlowski J."/>
            <person name="Sierra R."/>
            <person name="Euteneuer U."/>
            <person name="Pillet L."/>
            <person name="Moustafa A."/>
            <person name="Platzer M."/>
            <person name="Groth M."/>
            <person name="Szafranski K."/>
            <person name="Schliwa M."/>
        </authorList>
    </citation>
    <scope>NUCLEOTIDE SEQUENCE [LARGE SCALE GENOMIC DNA]</scope>
</reference>
<evidence type="ECO:0000313" key="13">
    <source>
        <dbReference type="Proteomes" id="UP000023152"/>
    </source>
</evidence>
<dbReference type="Pfam" id="PF25828">
    <property type="entry name" value="CC_Cfap43"/>
    <property type="match status" value="1"/>
</dbReference>
<keyword evidence="7" id="KW-0966">Cell projection</keyword>
<dbReference type="PANTHER" id="PTHR14885:SF1">
    <property type="entry name" value="CILIA- AND FLAGELLA-ASSOCIATED PROTEIN 43"/>
    <property type="match status" value="1"/>
</dbReference>
<dbReference type="SMART" id="SM00320">
    <property type="entry name" value="WD40"/>
    <property type="match status" value="2"/>
</dbReference>
<feature type="coiled-coil region" evidence="10">
    <location>
        <begin position="1062"/>
        <end position="1110"/>
    </location>
</feature>
<evidence type="ECO:0000256" key="8">
    <source>
        <dbReference type="ARBA" id="ARBA00023605"/>
    </source>
</evidence>
<evidence type="ECO:0000256" key="7">
    <source>
        <dbReference type="ARBA" id="ARBA00023273"/>
    </source>
</evidence>
<comment type="subcellular location">
    <subcellularLocation>
        <location evidence="1">Cytoplasm</location>
        <location evidence="1">Cytoskeleton</location>
        <location evidence="1">Cilium axoneme</location>
    </subcellularLocation>
</comment>
<keyword evidence="11" id="KW-1133">Transmembrane helix</keyword>
<dbReference type="OrthoDB" id="535167at2759"/>
<proteinExistence type="inferred from homology"/>
<feature type="transmembrane region" description="Helical" evidence="11">
    <location>
        <begin position="119"/>
        <end position="139"/>
    </location>
</feature>
<evidence type="ECO:0000256" key="9">
    <source>
        <dbReference type="ARBA" id="ARBA00023662"/>
    </source>
</evidence>
<dbReference type="PANTHER" id="PTHR14885">
    <property type="entry name" value="CILIA- AND FLAGELLA-ASSOCIATED PROTEIN 43-RELATED"/>
    <property type="match status" value="1"/>
</dbReference>
<dbReference type="GO" id="GO:0060271">
    <property type="term" value="P:cilium assembly"/>
    <property type="evidence" value="ECO:0007669"/>
    <property type="project" value="TreeGrafter"/>
</dbReference>
<dbReference type="InterPro" id="IPR015943">
    <property type="entry name" value="WD40/YVTN_repeat-like_dom_sf"/>
</dbReference>
<keyword evidence="5 10" id="KW-0175">Coiled coil</keyword>
<sequence length="1208" mass="141337">MFKKVEFDINGTLIAALSAESKQIWLVRTKKTSVLGYINLSALPSCCVWILDCNRHSKLLVSLCNGVVVTLDSPDADGFNTAIDNYTSADELLLNCAVQFFCLLLICFFGLSFPRAHPLYFFFCLFNSLLTVKWTIVLIESKEIPFKTYPNACCVQLKIKCLNPFYWTMTLLYFQMIAFQFYQLNMFSILTPFFKKFSFCSVFGFLKQLCDNHQKAITYLSVKNGLILTSSEDGTICLRLLANPSHIAQSFYAHDSWAKGVSCAIFSCDMKYIFSAGMDGSLLMWEIPETLQQNLKATTPLPSILDVNDLTPNHFAESISDESTPTFAQRVSQFIQATKFRQFQPVREEIEKDLQSIRNQYQSLIEKNRQANVNYFFMHCNTLFCNVELQKLSDEDLIVDLTEHEKLEKENAQFIEQMQESIHIENIGKKLITHRIKQQCWDSMEDKVQVIAGITNETLVTTFPILAHKPEEQAQHQKIDFDETEVTANPDIHYLWDINTKERDYTTIGTTIDEFGINKDQSYHPIQLHSNIRKIIQIHFLNKHNRSLMKYFNQEAIQLFKVHFPPFFLLEIRLCANNKIKQQKQQEVEKINEMAFEMSHILKELKITDEAVDFVQMKKIEFTERVFEIVDEENNQQTTQASTTLEVDSKQNKTGDCGPQADTMRALQEMMNGTLECKDEVERLEETIQKPAFMNTIPEASWTEQQKQEMALFLEKKDALEKAKESLFDKKLQIMEDVYIHEWMIIHLVNSIVNYEKCNTQIDYLEKRILRFQEDQKKADDTFQLFFSKLEEGKKRLEGLQNEDKMIEKMFKKEISSLSAQGLSEHFNQFADKSNKDTATNDDNTLNPYYKTKEEEKVCSKQLQCPQEIPLDIWARFLDLRQMKVSKMAEITELNQKLASMEAEVNALRTNQTIIQTNIEKCAESKRQLLNQIHDYRFDTLLYYRLRQGQVEINENELVKDMRECIMIDRSVVEDFNKKVIGASHEQIQVLNEIKLFRRGINVLNWQAKLLELEQQYWSLLTSEYQLRRVTKKDQEIVKVGGHESKLKSELATLQRKLEFTKTVFEEKLREQKLQLKKLQKKTEDTIIENAQLDQKIENLQRELFEKQEICNIQGVDSLEQEQRKKLNTQMGAIVTRRKLTDLIKMQTGEIQHLKLIQISLSLSSKKSLINILEKLLLNHKEFFPTLTFYLFDFHRFITAQRKIQYLC</sequence>
<feature type="coiled-coil region" evidence="10">
    <location>
        <begin position="347"/>
        <end position="374"/>
    </location>
</feature>
<evidence type="ECO:0000313" key="12">
    <source>
        <dbReference type="EMBL" id="ETO06586.1"/>
    </source>
</evidence>
<dbReference type="AlphaFoldDB" id="X6LYZ7"/>
<evidence type="ECO:0000256" key="4">
    <source>
        <dbReference type="ARBA" id="ARBA00022737"/>
    </source>
</evidence>
<dbReference type="Proteomes" id="UP000023152">
    <property type="component" value="Unassembled WGS sequence"/>
</dbReference>
<dbReference type="SUPFAM" id="SSF50978">
    <property type="entry name" value="WD40 repeat-like"/>
    <property type="match status" value="1"/>
</dbReference>
<keyword evidence="3" id="KW-0853">WD repeat</keyword>
<keyword evidence="11" id="KW-0812">Transmembrane</keyword>